<gene>
    <name evidence="14" type="primary">ftsH</name>
    <name evidence="17" type="ORF">ACD_80C00145G0074</name>
</gene>
<comment type="similarity">
    <text evidence="13 14">In the central section; belongs to the AAA ATPase family.</text>
</comment>
<dbReference type="FunFam" id="1.10.8.60:FF:000001">
    <property type="entry name" value="ATP-dependent zinc metalloprotease FtsH"/>
    <property type="match status" value="1"/>
</dbReference>
<feature type="domain" description="AAA+ ATPase" evidence="16">
    <location>
        <begin position="198"/>
        <end position="337"/>
    </location>
</feature>
<organism evidence="17">
    <name type="scientific">uncultured bacterium</name>
    <name type="common">gcode 4</name>
    <dbReference type="NCBI Taxonomy" id="1234023"/>
    <lineage>
        <taxon>Bacteria</taxon>
        <taxon>environmental samples</taxon>
    </lineage>
</organism>
<protein>
    <recommendedName>
        <fullName evidence="14">ATP-dependent zinc metalloprotease FtsH</fullName>
        <ecNumber evidence="14">3.4.24.-</ecNumber>
    </recommendedName>
</protein>
<dbReference type="PROSITE" id="PS00674">
    <property type="entry name" value="AAA"/>
    <property type="match status" value="1"/>
</dbReference>
<dbReference type="SMART" id="SM00382">
    <property type="entry name" value="AAA"/>
    <property type="match status" value="1"/>
</dbReference>
<dbReference type="GO" id="GO:0008270">
    <property type="term" value="F:zinc ion binding"/>
    <property type="evidence" value="ECO:0007669"/>
    <property type="project" value="UniProtKB-UniRule"/>
</dbReference>
<keyword evidence="11 14" id="KW-0482">Metalloprotease</keyword>
<feature type="binding site" evidence="14">
    <location>
        <position position="432"/>
    </location>
    <ligand>
        <name>Zn(2+)</name>
        <dbReference type="ChEBI" id="CHEBI:29105"/>
        <note>catalytic</note>
    </ligand>
</feature>
<evidence type="ECO:0000256" key="15">
    <source>
        <dbReference type="RuleBase" id="RU003651"/>
    </source>
</evidence>
<feature type="binding site" evidence="14">
    <location>
        <position position="428"/>
    </location>
    <ligand>
        <name>Zn(2+)</name>
        <dbReference type="ChEBI" id="CHEBI:29105"/>
        <note>catalytic</note>
    </ligand>
</feature>
<keyword evidence="9 14" id="KW-0067">ATP-binding</keyword>
<keyword evidence="7 14" id="KW-0378">Hydrolase</keyword>
<dbReference type="HAMAP" id="MF_01458">
    <property type="entry name" value="FtsH"/>
    <property type="match status" value="1"/>
</dbReference>
<evidence type="ECO:0000256" key="4">
    <source>
        <dbReference type="ARBA" id="ARBA00022692"/>
    </source>
</evidence>
<dbReference type="Pfam" id="PF17862">
    <property type="entry name" value="AAA_lid_3"/>
    <property type="match status" value="1"/>
</dbReference>
<dbReference type="InterPro" id="IPR050928">
    <property type="entry name" value="ATP-dep_Zn_Metalloprotease"/>
</dbReference>
<feature type="transmembrane region" description="Helical" evidence="14">
    <location>
        <begin position="121"/>
        <end position="139"/>
    </location>
</feature>
<dbReference type="AlphaFoldDB" id="K1X495"/>
<evidence type="ECO:0000256" key="6">
    <source>
        <dbReference type="ARBA" id="ARBA00022741"/>
    </source>
</evidence>
<evidence type="ECO:0000256" key="8">
    <source>
        <dbReference type="ARBA" id="ARBA00022833"/>
    </source>
</evidence>
<dbReference type="GO" id="GO:0005886">
    <property type="term" value="C:plasma membrane"/>
    <property type="evidence" value="ECO:0007669"/>
    <property type="project" value="UniProtKB-SubCell"/>
</dbReference>
<dbReference type="InterPro" id="IPR003593">
    <property type="entry name" value="AAA+_ATPase"/>
</dbReference>
<keyword evidence="14" id="KW-1003">Cell membrane</keyword>
<keyword evidence="3 14" id="KW-0645">Protease</keyword>
<keyword evidence="6 14" id="KW-0547">Nucleotide-binding</keyword>
<comment type="function">
    <text evidence="14">Acts as a processive, ATP-dependent zinc metallopeptidase for both cytoplasmic and membrane proteins. Plays a role in the quality control of integral membrane proteins.</text>
</comment>
<dbReference type="Pfam" id="PF00004">
    <property type="entry name" value="AAA"/>
    <property type="match status" value="1"/>
</dbReference>
<evidence type="ECO:0000256" key="7">
    <source>
        <dbReference type="ARBA" id="ARBA00022801"/>
    </source>
</evidence>
<dbReference type="Gene3D" id="1.10.8.60">
    <property type="match status" value="1"/>
</dbReference>
<dbReference type="InterPro" id="IPR003960">
    <property type="entry name" value="ATPase_AAA_CS"/>
</dbReference>
<accession>K1X495</accession>
<comment type="similarity">
    <text evidence="2 14">In the C-terminal section; belongs to the peptidase M41 family.</text>
</comment>
<dbReference type="InterPro" id="IPR037219">
    <property type="entry name" value="Peptidase_M41-like"/>
</dbReference>
<dbReference type="GO" id="GO:0004222">
    <property type="term" value="F:metalloendopeptidase activity"/>
    <property type="evidence" value="ECO:0007669"/>
    <property type="project" value="InterPro"/>
</dbReference>
<evidence type="ECO:0000256" key="14">
    <source>
        <dbReference type="HAMAP-Rule" id="MF_01458"/>
    </source>
</evidence>
<evidence type="ECO:0000256" key="5">
    <source>
        <dbReference type="ARBA" id="ARBA00022723"/>
    </source>
</evidence>
<proteinExistence type="inferred from homology"/>
<keyword evidence="5 14" id="KW-0479">Metal-binding</keyword>
<feature type="active site" evidence="14">
    <location>
        <position position="429"/>
    </location>
</feature>
<dbReference type="Pfam" id="PF01434">
    <property type="entry name" value="Peptidase_M41"/>
    <property type="match status" value="1"/>
</dbReference>
<dbReference type="GO" id="GO:0004176">
    <property type="term" value="F:ATP-dependent peptidase activity"/>
    <property type="evidence" value="ECO:0007669"/>
    <property type="project" value="InterPro"/>
</dbReference>
<evidence type="ECO:0000256" key="13">
    <source>
        <dbReference type="ARBA" id="ARBA00061570"/>
    </source>
</evidence>
<evidence type="ECO:0000256" key="12">
    <source>
        <dbReference type="ARBA" id="ARBA00023136"/>
    </source>
</evidence>
<dbReference type="Gene3D" id="3.40.50.300">
    <property type="entry name" value="P-loop containing nucleotide triphosphate hydrolases"/>
    <property type="match status" value="1"/>
</dbReference>
<evidence type="ECO:0000256" key="9">
    <source>
        <dbReference type="ARBA" id="ARBA00022840"/>
    </source>
</evidence>
<dbReference type="EMBL" id="AMFJ01036152">
    <property type="protein sequence ID" value="EKD24940.1"/>
    <property type="molecule type" value="Genomic_DNA"/>
</dbReference>
<dbReference type="SUPFAM" id="SSF52540">
    <property type="entry name" value="P-loop containing nucleoside triphosphate hydrolases"/>
    <property type="match status" value="1"/>
</dbReference>
<dbReference type="CDD" id="cd19501">
    <property type="entry name" value="RecA-like_FtsH"/>
    <property type="match status" value="1"/>
</dbReference>
<dbReference type="NCBIfam" id="TIGR01241">
    <property type="entry name" value="FtsH_fam"/>
    <property type="match status" value="1"/>
</dbReference>
<comment type="caution">
    <text evidence="17">The sequence shown here is derived from an EMBL/GenBank/DDBJ whole genome shotgun (WGS) entry which is preliminary data.</text>
</comment>
<keyword evidence="8 14" id="KW-0862">Zinc</keyword>
<evidence type="ECO:0000313" key="17">
    <source>
        <dbReference type="EMBL" id="EKD24940.1"/>
    </source>
</evidence>
<dbReference type="PANTHER" id="PTHR43655">
    <property type="entry name" value="ATP-DEPENDENT PROTEASE"/>
    <property type="match status" value="1"/>
</dbReference>
<evidence type="ECO:0000256" key="10">
    <source>
        <dbReference type="ARBA" id="ARBA00022989"/>
    </source>
</evidence>
<dbReference type="GO" id="GO:0006508">
    <property type="term" value="P:proteolysis"/>
    <property type="evidence" value="ECO:0007669"/>
    <property type="project" value="UniProtKB-KW"/>
</dbReference>
<evidence type="ECO:0000256" key="2">
    <source>
        <dbReference type="ARBA" id="ARBA00010044"/>
    </source>
</evidence>
<comment type="subunit">
    <text evidence="14">Homohexamer.</text>
</comment>
<evidence type="ECO:0000256" key="3">
    <source>
        <dbReference type="ARBA" id="ARBA00022670"/>
    </source>
</evidence>
<feature type="binding site" evidence="14">
    <location>
        <position position="506"/>
    </location>
    <ligand>
        <name>Zn(2+)</name>
        <dbReference type="ChEBI" id="CHEBI:29105"/>
        <note>catalytic</note>
    </ligand>
</feature>
<keyword evidence="4 14" id="KW-0812">Transmembrane</keyword>
<name>K1X495_9BACT</name>
<comment type="cofactor">
    <cofactor evidence="14">
        <name>Zn(2+)</name>
        <dbReference type="ChEBI" id="CHEBI:29105"/>
    </cofactor>
    <text evidence="14">Binds 1 zinc ion per subunit.</text>
</comment>
<dbReference type="GO" id="GO:0016887">
    <property type="term" value="F:ATP hydrolysis activity"/>
    <property type="evidence" value="ECO:0007669"/>
    <property type="project" value="UniProtKB-UniRule"/>
</dbReference>
<dbReference type="InterPro" id="IPR000642">
    <property type="entry name" value="Peptidase_M41"/>
</dbReference>
<dbReference type="GO" id="GO:0005524">
    <property type="term" value="F:ATP binding"/>
    <property type="evidence" value="ECO:0007669"/>
    <property type="project" value="UniProtKB-UniRule"/>
</dbReference>
<dbReference type="Gene3D" id="1.20.58.760">
    <property type="entry name" value="Peptidase M41"/>
    <property type="match status" value="1"/>
</dbReference>
<evidence type="ECO:0000259" key="16">
    <source>
        <dbReference type="SMART" id="SM00382"/>
    </source>
</evidence>
<dbReference type="InterPro" id="IPR003959">
    <property type="entry name" value="ATPase_AAA_core"/>
</dbReference>
<keyword evidence="10 14" id="KW-1133">Transmembrane helix</keyword>
<dbReference type="FunFam" id="3.40.50.300:FF:000001">
    <property type="entry name" value="ATP-dependent zinc metalloprotease FtsH"/>
    <property type="match status" value="1"/>
</dbReference>
<dbReference type="InterPro" id="IPR041569">
    <property type="entry name" value="AAA_lid_3"/>
</dbReference>
<dbReference type="InterPro" id="IPR005936">
    <property type="entry name" value="FtsH"/>
</dbReference>
<comment type="caution">
    <text evidence="14">Lacks conserved residue(s) required for the propagation of feature annotation.</text>
</comment>
<reference evidence="17" key="1">
    <citation type="journal article" date="2012" name="Science">
        <title>Fermentation, hydrogen, and sulfur metabolism in multiple uncultivated bacterial phyla.</title>
        <authorList>
            <person name="Wrighton K.C."/>
            <person name="Thomas B.C."/>
            <person name="Sharon I."/>
            <person name="Miller C.S."/>
            <person name="Castelle C.J."/>
            <person name="VerBerkmoes N.C."/>
            <person name="Wilkins M.J."/>
            <person name="Hettich R.L."/>
            <person name="Lipton M.S."/>
            <person name="Williams K.H."/>
            <person name="Long P.E."/>
            <person name="Banfield J.F."/>
        </authorList>
    </citation>
    <scope>NUCLEOTIDE SEQUENCE [LARGE SCALE GENOMIC DNA]</scope>
</reference>
<dbReference type="GO" id="GO:0030163">
    <property type="term" value="P:protein catabolic process"/>
    <property type="evidence" value="ECO:0007669"/>
    <property type="project" value="UniProtKB-UniRule"/>
</dbReference>
<dbReference type="EC" id="3.4.24.-" evidence="14"/>
<comment type="similarity">
    <text evidence="15">Belongs to the AAA ATPase family.</text>
</comment>
<keyword evidence="12 14" id="KW-0472">Membrane</keyword>
<dbReference type="InterPro" id="IPR027417">
    <property type="entry name" value="P-loop_NTPase"/>
</dbReference>
<evidence type="ECO:0000256" key="11">
    <source>
        <dbReference type="ARBA" id="ARBA00023049"/>
    </source>
</evidence>
<sequence length="619" mass="69999">MTGAIQLYKTVNVQGDTLEVIRETKEVSLNAFLKQYNDKAFTKIVLEDEISLKGYQYLGTGSSVSLISMNKNLTEQYINVFTTKKPLGTSLKDLGISMTWPITVDVKFNEKTWRSQLLSDVWPLLLFFVVFLLVLKFAMPKAGGWFPFSVKAGKLNDAKTMKTRFSDVAGMDEVKMELSEIVDYLKNPAKYNKVGARHPKWVLLYGQPGSGKTLLARAVAWEANVPFFSASGSEFMEMLVGMWAAKVRELFGKAKAAGRAIIFIDEIDAIGKKRGVWSTGGHQEQEQTLNQILTEMDGFDNTTNIIVIAATNRPDILDPALMRAGRFDRKVYVSEPTYDERILIFDYYLKGKKIDKTVNIPSLAKRTIGLVGADIENIVNEAALKEAKENRSVLDQNDFEYALEKVIMGPEKKVKSLKESEKKIITFHELGHAVTSYLLSNADPVEKISIVRRGHALGVTWIMPNEDLYLASKAKFIDEVTSLLGWRAAEEVFFGADNITTWASNDFEKATDIITNMIVKYGMDKDLGTVTYLENNKSEYNMFRGYSEKTAQIIDEKIKTYMADCYEKSKKLVIQNKQLIEKLSVVLLDKEYLNKEEFELIIKNFSKAKKPAVKKIVKK</sequence>
<dbReference type="FunFam" id="1.20.58.760:FF:000001">
    <property type="entry name" value="ATP-dependent zinc metalloprotease FtsH"/>
    <property type="match status" value="1"/>
</dbReference>
<feature type="binding site" evidence="14">
    <location>
        <begin position="206"/>
        <end position="213"/>
    </location>
    <ligand>
        <name>ATP</name>
        <dbReference type="ChEBI" id="CHEBI:30616"/>
    </ligand>
</feature>
<evidence type="ECO:0000256" key="1">
    <source>
        <dbReference type="ARBA" id="ARBA00004370"/>
    </source>
</evidence>
<dbReference type="PANTHER" id="PTHR43655:SF2">
    <property type="entry name" value="AFG3 LIKE MATRIX AAA PEPTIDASE SUBUNIT 2, ISOFORM A"/>
    <property type="match status" value="1"/>
</dbReference>
<comment type="subcellular location">
    <subcellularLocation>
        <location evidence="14">Cell membrane</location>
        <topology evidence="14">Multi-pass membrane protein</topology>
        <orientation evidence="14">Cytoplasmic side</orientation>
    </subcellularLocation>
    <subcellularLocation>
        <location evidence="1">Membrane</location>
    </subcellularLocation>
</comment>
<dbReference type="SUPFAM" id="SSF140990">
    <property type="entry name" value="FtsH protease domain-like"/>
    <property type="match status" value="1"/>
</dbReference>